<dbReference type="InterPro" id="IPR051319">
    <property type="entry name" value="Oligoribo/pAp-PDE_c-di-AMP_PDE"/>
</dbReference>
<keyword evidence="1" id="KW-0812">Transmembrane</keyword>
<dbReference type="InterPro" id="IPR038763">
    <property type="entry name" value="DHH_sf"/>
</dbReference>
<dbReference type="RefSeq" id="WP_154221342.1">
    <property type="nucleotide sequence ID" value="NZ_CP034544.1"/>
</dbReference>
<dbReference type="PANTHER" id="PTHR47618:SF2">
    <property type="entry name" value="CYCLIC-DI-AMP PHOSPHODIESTERASE GDPP"/>
    <property type="match status" value="1"/>
</dbReference>
<keyword evidence="1" id="KW-0472">Membrane</keyword>
<dbReference type="Gene3D" id="3.90.1640.10">
    <property type="entry name" value="inorganic pyrophosphatase (n-terminal core)"/>
    <property type="match status" value="1"/>
</dbReference>
<sequence>MINKKYLFLITFLVIFVSFTVAFVSLVFLNKITDMLMAIFSGVMVFSFAGALISFLFVLSSYSYSKLLVYDSFHHLIDEVMSNNNLGILIYDVDMRIIWMSKYLKNTFKEDYTSKTLNSYLEFITSDKHSADFLSKLDVNNNSSNLEFEYENTFYEAQFWYLNNIVVIRNINVEKNYKTNIFQKRSIVGEIEMDNFQLYKSIYSDEQIFKLNKVLIDSLNTCVNNYDFIYRQYSDGKFIIFTNEESFQTLEKGNFHEFFKIKNNLDLSSKDDVNLLDAKLTLSVGFARGWENLKEKLESAKKALVVAQNRGGDQVVVNSFNEPTKYFGSNTEILPTSSKTKINFITNQLKEKLQDPKIENVIVYGHQHADLDVIGSAFALCELARVKYKKQANLFMKTYDSTVARMLSLVKYKTKDLKIIEKESTAKKNTDSNTLIIIVDTSNPQRTDYPDSLANAKKENIFILDHHRVAGSINFCYEKNTYIDTTASSTCEIISEILYFLEGEHNISQVAAQHLLNGIYLDTSQFTKSMTSRTFQAAAWLEAKGAKAIYAIDMLKINFETKKLVNEIIKNPIEVKKGYFLAYTKDELDNDIISIAADEMLKVRDRFASFVIAKLKNTNKYKLSARGIETNVQIICEAVGGGGHFNTAAAFSEEELDVFVDNTIMAITSTGKEIKNESDFN</sequence>
<organism evidence="3 4">
    <name type="scientific">Mycoplasmopsis synoviae</name>
    <name type="common">Mycoplasma synoviae</name>
    <dbReference type="NCBI Taxonomy" id="2109"/>
    <lineage>
        <taxon>Bacteria</taxon>
        <taxon>Bacillati</taxon>
        <taxon>Mycoplasmatota</taxon>
        <taxon>Mycoplasmoidales</taxon>
        <taxon>Metamycoplasmataceae</taxon>
        <taxon>Mycoplasmopsis</taxon>
    </lineage>
</organism>
<dbReference type="PIRSF" id="PIRSF026583">
    <property type="entry name" value="YybT"/>
    <property type="match status" value="1"/>
</dbReference>
<feature type="transmembrane region" description="Helical" evidence="1">
    <location>
        <begin position="36"/>
        <end position="59"/>
    </location>
</feature>
<dbReference type="Pfam" id="PF02272">
    <property type="entry name" value="DHHA1"/>
    <property type="match status" value="1"/>
</dbReference>
<protein>
    <submittedName>
        <fullName evidence="3">DHH family phosphoesterase</fullName>
    </submittedName>
</protein>
<evidence type="ECO:0000313" key="4">
    <source>
        <dbReference type="Proteomes" id="UP001164481"/>
    </source>
</evidence>
<feature type="transmembrane region" description="Helical" evidence="1">
    <location>
        <begin position="6"/>
        <end position="29"/>
    </location>
</feature>
<dbReference type="InterPro" id="IPR014528">
    <property type="entry name" value="GdpP/PdeA"/>
</dbReference>
<dbReference type="SUPFAM" id="SSF64182">
    <property type="entry name" value="DHH phosphoesterases"/>
    <property type="match status" value="1"/>
</dbReference>
<dbReference type="InterPro" id="IPR000160">
    <property type="entry name" value="GGDEF_dom"/>
</dbReference>
<dbReference type="EMBL" id="CP107525">
    <property type="protein sequence ID" value="UZW64199.1"/>
    <property type="molecule type" value="Genomic_DNA"/>
</dbReference>
<evidence type="ECO:0000313" key="3">
    <source>
        <dbReference type="EMBL" id="UZW64199.1"/>
    </source>
</evidence>
<dbReference type="Gene3D" id="3.10.310.30">
    <property type="match status" value="1"/>
</dbReference>
<dbReference type="Pfam" id="PF24898">
    <property type="entry name" value="GGDEF_GdpP"/>
    <property type="match status" value="1"/>
</dbReference>
<dbReference type="GO" id="GO:0003676">
    <property type="term" value="F:nucleic acid binding"/>
    <property type="evidence" value="ECO:0007669"/>
    <property type="project" value="InterPro"/>
</dbReference>
<reference evidence="3" key="1">
    <citation type="submission" date="2022-10" db="EMBL/GenBank/DDBJ databases">
        <authorList>
            <person name="Wei X."/>
        </authorList>
    </citation>
    <scope>NUCLEOTIDE SEQUENCE</scope>
    <source>
        <strain evidence="3">SD2</strain>
    </source>
</reference>
<proteinExistence type="predicted"/>
<dbReference type="InterPro" id="IPR003156">
    <property type="entry name" value="DHHA1_dom"/>
</dbReference>
<gene>
    <name evidence="3" type="ORF">OIE46_02310</name>
</gene>
<dbReference type="InterPro" id="IPR001667">
    <property type="entry name" value="DDH_dom"/>
</dbReference>
<evidence type="ECO:0000259" key="2">
    <source>
        <dbReference type="PROSITE" id="PS50887"/>
    </source>
</evidence>
<keyword evidence="1" id="KW-1133">Transmembrane helix</keyword>
<dbReference type="AlphaFoldDB" id="A0AAX3EYZ8"/>
<accession>A0AAX3EYZ8</accession>
<dbReference type="Proteomes" id="UP001164481">
    <property type="component" value="Chromosome"/>
</dbReference>
<dbReference type="PROSITE" id="PS50887">
    <property type="entry name" value="GGDEF"/>
    <property type="match status" value="1"/>
</dbReference>
<feature type="domain" description="GGDEF" evidence="2">
    <location>
        <begin position="184"/>
        <end position="320"/>
    </location>
</feature>
<name>A0AAX3EYZ8_MYCSY</name>
<reference evidence="3" key="2">
    <citation type="submission" date="2022-11" db="EMBL/GenBank/DDBJ databases">
        <title>complete genomes of mycoplasma synoviae ZX313 strain and SD2 strain.</title>
        <authorList>
            <person name="Zhong Q."/>
        </authorList>
    </citation>
    <scope>NUCLEOTIDE SEQUENCE</scope>
    <source>
        <strain evidence="3">SD2</strain>
    </source>
</reference>
<dbReference type="Pfam" id="PF01368">
    <property type="entry name" value="DHH"/>
    <property type="match status" value="1"/>
</dbReference>
<dbReference type="PANTHER" id="PTHR47618">
    <property type="entry name" value="BIFUNCTIONAL OLIGORIBONUCLEASE AND PAP PHOSPHATASE NRNA"/>
    <property type="match status" value="1"/>
</dbReference>
<evidence type="ECO:0000256" key="1">
    <source>
        <dbReference type="SAM" id="Phobius"/>
    </source>
</evidence>